<protein>
    <recommendedName>
        <fullName evidence="7">Coiled-coil serine rich protein 2</fullName>
    </recommendedName>
</protein>
<name>A0AAV6ZXB7_ENGPU</name>
<gene>
    <name evidence="5" type="ORF">GDO81_004324</name>
</gene>
<evidence type="ECO:0000256" key="1">
    <source>
        <dbReference type="ARBA" id="ARBA00010949"/>
    </source>
</evidence>
<evidence type="ECO:0008006" key="7">
    <source>
        <dbReference type="Google" id="ProtNLM"/>
    </source>
</evidence>
<dbReference type="EMBL" id="WNYA01000011">
    <property type="protein sequence ID" value="KAG8551880.1"/>
    <property type="molecule type" value="Genomic_DNA"/>
</dbReference>
<feature type="compositionally biased region" description="Basic residues" evidence="4">
    <location>
        <begin position="868"/>
        <end position="880"/>
    </location>
</feature>
<dbReference type="AlphaFoldDB" id="A0AAV6ZXB7"/>
<feature type="compositionally biased region" description="Polar residues" evidence="4">
    <location>
        <begin position="540"/>
        <end position="566"/>
    </location>
</feature>
<dbReference type="GO" id="GO:0015630">
    <property type="term" value="C:microtubule cytoskeleton"/>
    <property type="evidence" value="ECO:0007669"/>
    <property type="project" value="TreeGrafter"/>
</dbReference>
<comment type="similarity">
    <text evidence="1">Belongs to the CCSER family.</text>
</comment>
<evidence type="ECO:0000256" key="2">
    <source>
        <dbReference type="ARBA" id="ARBA00023054"/>
    </source>
</evidence>
<dbReference type="GO" id="GO:0001578">
    <property type="term" value="P:microtubule bundle formation"/>
    <property type="evidence" value="ECO:0007669"/>
    <property type="project" value="TreeGrafter"/>
</dbReference>
<accession>A0AAV6ZXB7</accession>
<feature type="compositionally biased region" description="Polar residues" evidence="4">
    <location>
        <begin position="407"/>
        <end position="419"/>
    </location>
</feature>
<feature type="compositionally biased region" description="Polar residues" evidence="4">
    <location>
        <begin position="82"/>
        <end position="96"/>
    </location>
</feature>
<dbReference type="PANTHER" id="PTHR22461">
    <property type="entry name" value="SERINE-RICH COILED-COIL DOMAIN-CONTAINING PROTEIN 2-RELATED"/>
    <property type="match status" value="1"/>
</dbReference>
<feature type="compositionally biased region" description="Polar residues" evidence="4">
    <location>
        <begin position="64"/>
        <end position="73"/>
    </location>
</feature>
<dbReference type="GO" id="GO:0008017">
    <property type="term" value="F:microtubule binding"/>
    <property type="evidence" value="ECO:0007669"/>
    <property type="project" value="TreeGrafter"/>
</dbReference>
<feature type="region of interest" description="Disordered" evidence="4">
    <location>
        <begin position="796"/>
        <end position="880"/>
    </location>
</feature>
<feature type="region of interest" description="Disordered" evidence="4">
    <location>
        <begin position="521"/>
        <end position="568"/>
    </location>
</feature>
<dbReference type="PANTHER" id="PTHR22461:SF2">
    <property type="entry name" value="SERINE-RICH COILED-COIL DOMAIN-CONTAINING PROTEIN 2"/>
    <property type="match status" value="1"/>
</dbReference>
<comment type="caution">
    <text evidence="5">The sequence shown here is derived from an EMBL/GenBank/DDBJ whole genome shotgun (WGS) entry which is preliminary data.</text>
</comment>
<sequence>MKQSNMLLSQKEDLNENVLSHSNKFSKGTQFGRTPYSGLNGCKTQVNGFYTNKPPTGLHRPRANSATSRNFPSKASAMDNKPFSNVRRSQSFSHSVQNSLLSGAPLTRSYSFNREVDPSRPYQSQHIPMQTTFRPNAATRTVKQYGLTNGNNPQMKSSFTRTYPLGSSLGVKKSGLSNVPTVTVPLGYRMNRPSLQKTNRFHLTRENICNDNKGAPATTEIDKIVPNNSCQATRTPSEDLAEELDVDNCSSSENLDKENCKDSYYSEDVDEFSISSLSSSDKNDLSEDFSDDFIDLEDGNKTIIESEDKVTEKPSEELLAELENKKPVDMSHSDEWIDVNISGKVENMSHFERTERSLRQQQKAFWKRTPPRLNGQEQYHLSNPDHYHNGSVSSYLESPTDHRESYGSPNYFPQSPRSSQMMGLRESTVMLDEMTLCHMVQDCTTVKTQLLKLKRLLQQEDDLESQFQEVQQSVPTTPEPQDTATVLKTEDLLREIEKLKEESKKKDETIKHLQQQLKTPCKCQKNGQDSKMVKPKQQDKYTQTPWRRSSHQILQRSISTPNSTDHTSGKLIAHPHAELQNITKDNTHHPVPCSQKGDAGTKVPEKELSDLLSMRLKIDDVNDNPRCVKEQVNSKHGEQLDTNKNITPQKSLDVLTLFAVDTKKDTKSKCAALPGESPKSKTLQLPRPKPQNTLALKGISNSSNLFTKEPQMLNMASSPTLSQTSSESQSMVQNIQPPLHDHCSFHPPSKPVISNTGISKLDSSSPVVQSRITKLVISHKSPPSVSNGKLSTEIALPTEVETSKPTSKLLPKGSMLRPPSKLKKPNGPKLDASSETQKSPVKCSPTVATRPLSNKKESLPEEAESLVPKRHSRLPQPKAH</sequence>
<feature type="region of interest" description="Disordered" evidence="4">
    <location>
        <begin position="50"/>
        <end position="96"/>
    </location>
</feature>
<proteinExistence type="inferred from homology"/>
<evidence type="ECO:0000313" key="5">
    <source>
        <dbReference type="EMBL" id="KAG8551880.1"/>
    </source>
</evidence>
<evidence type="ECO:0000313" key="6">
    <source>
        <dbReference type="Proteomes" id="UP000824782"/>
    </source>
</evidence>
<reference evidence="5" key="1">
    <citation type="thesis" date="2020" institute="ProQuest LLC" country="789 East Eisenhower Parkway, Ann Arbor, MI, USA">
        <title>Comparative Genomics and Chromosome Evolution.</title>
        <authorList>
            <person name="Mudd A.B."/>
        </authorList>
    </citation>
    <scope>NUCLEOTIDE SEQUENCE</scope>
    <source>
        <strain evidence="5">237g6f4</strain>
        <tissue evidence="5">Blood</tissue>
    </source>
</reference>
<feature type="region of interest" description="Disordered" evidence="4">
    <location>
        <begin position="362"/>
        <end position="419"/>
    </location>
</feature>
<dbReference type="InterPro" id="IPR029627">
    <property type="entry name" value="CCSER"/>
</dbReference>
<keyword evidence="6" id="KW-1185">Reference proteome</keyword>
<feature type="coiled-coil region" evidence="3">
    <location>
        <begin position="446"/>
        <end position="516"/>
    </location>
</feature>
<keyword evidence="2 3" id="KW-0175">Coiled coil</keyword>
<evidence type="ECO:0000256" key="4">
    <source>
        <dbReference type="SAM" id="MobiDB-lite"/>
    </source>
</evidence>
<feature type="region of interest" description="Disordered" evidence="4">
    <location>
        <begin position="669"/>
        <end position="695"/>
    </location>
</feature>
<organism evidence="5 6">
    <name type="scientific">Engystomops pustulosus</name>
    <name type="common">Tungara frog</name>
    <name type="synonym">Physalaemus pustulosus</name>
    <dbReference type="NCBI Taxonomy" id="76066"/>
    <lineage>
        <taxon>Eukaryota</taxon>
        <taxon>Metazoa</taxon>
        <taxon>Chordata</taxon>
        <taxon>Craniata</taxon>
        <taxon>Vertebrata</taxon>
        <taxon>Euteleostomi</taxon>
        <taxon>Amphibia</taxon>
        <taxon>Batrachia</taxon>
        <taxon>Anura</taxon>
        <taxon>Neobatrachia</taxon>
        <taxon>Hyloidea</taxon>
        <taxon>Leptodactylidae</taxon>
        <taxon>Leiuperinae</taxon>
        <taxon>Engystomops</taxon>
    </lineage>
</organism>
<evidence type="ECO:0000256" key="3">
    <source>
        <dbReference type="SAM" id="Coils"/>
    </source>
</evidence>
<dbReference type="Proteomes" id="UP000824782">
    <property type="component" value="Unassembled WGS sequence"/>
</dbReference>